<name>A0A383A7R5_9ZZZZ</name>
<dbReference type="EMBL" id="UINC01189776">
    <property type="protein sequence ID" value="SVE03619.1"/>
    <property type="molecule type" value="Genomic_DNA"/>
</dbReference>
<evidence type="ECO:0000256" key="1">
    <source>
        <dbReference type="SAM" id="Phobius"/>
    </source>
</evidence>
<proteinExistence type="predicted"/>
<feature type="non-terminal residue" evidence="2">
    <location>
        <position position="238"/>
    </location>
</feature>
<keyword evidence="1" id="KW-1133">Transmembrane helix</keyword>
<feature type="transmembrane region" description="Helical" evidence="1">
    <location>
        <begin position="80"/>
        <end position="102"/>
    </location>
</feature>
<organism evidence="2">
    <name type="scientific">marine metagenome</name>
    <dbReference type="NCBI Taxonomy" id="408172"/>
    <lineage>
        <taxon>unclassified sequences</taxon>
        <taxon>metagenomes</taxon>
        <taxon>ecological metagenomes</taxon>
    </lineage>
</organism>
<evidence type="ECO:0000313" key="2">
    <source>
        <dbReference type="EMBL" id="SVE03619.1"/>
    </source>
</evidence>
<protein>
    <submittedName>
        <fullName evidence="2">Uncharacterized protein</fullName>
    </submittedName>
</protein>
<accession>A0A383A7R5</accession>
<gene>
    <name evidence="2" type="ORF">METZ01_LOCUS456473</name>
</gene>
<feature type="transmembrane region" description="Helical" evidence="1">
    <location>
        <begin position="52"/>
        <end position="74"/>
    </location>
</feature>
<keyword evidence="1" id="KW-0812">Transmembrane</keyword>
<dbReference type="AlphaFoldDB" id="A0A383A7R5"/>
<keyword evidence="1" id="KW-0472">Membrane</keyword>
<reference evidence="2" key="1">
    <citation type="submission" date="2018-05" db="EMBL/GenBank/DDBJ databases">
        <authorList>
            <person name="Lanie J.A."/>
            <person name="Ng W.-L."/>
            <person name="Kazmierczak K.M."/>
            <person name="Andrzejewski T.M."/>
            <person name="Davidsen T.M."/>
            <person name="Wayne K.J."/>
            <person name="Tettelin H."/>
            <person name="Glass J.I."/>
            <person name="Rusch D."/>
            <person name="Podicherti R."/>
            <person name="Tsui H.-C.T."/>
            <person name="Winkler M.E."/>
        </authorList>
    </citation>
    <scope>NUCLEOTIDE SEQUENCE</scope>
</reference>
<feature type="transmembrane region" description="Helical" evidence="1">
    <location>
        <begin position="20"/>
        <end position="40"/>
    </location>
</feature>
<sequence length="238" mass="26847">MSWIGSKQQERGKTYPFARWMSWLFLVASILLLLYTYYRAEITFQGERGSVFFKYYLTSLVGIIFWVVVLRLSAEIRANTVTVVTSLVAGLYLVEGASIFFGNEFDKRTKLKVIEFDERTELEVIEDLISEGVDTVPAVRPMEVLTMDEKLLPLGGRSKKNTVGENETGRRMIYLSDRYGFNNPDSEWDSKKVEWLLTGDSFAEGLAVQPGEDIAGQLRAITQKSAISLGRSGNGPLM</sequence>